<gene>
    <name evidence="3" type="ORF">A2519_05695</name>
</gene>
<feature type="transmembrane region" description="Helical" evidence="1">
    <location>
        <begin position="20"/>
        <end position="42"/>
    </location>
</feature>
<protein>
    <recommendedName>
        <fullName evidence="2">Putative Flp pilus-assembly TadG-like N-terminal domain-containing protein</fullName>
    </recommendedName>
</protein>
<keyword evidence="1" id="KW-1133">Transmembrane helix</keyword>
<comment type="caution">
    <text evidence="3">The sequence shown here is derived from an EMBL/GenBank/DDBJ whole genome shotgun (WGS) entry which is preliminary data.</text>
</comment>
<dbReference type="Pfam" id="PF13400">
    <property type="entry name" value="Tad"/>
    <property type="match status" value="1"/>
</dbReference>
<evidence type="ECO:0000313" key="3">
    <source>
        <dbReference type="EMBL" id="OGK01930.1"/>
    </source>
</evidence>
<keyword evidence="1" id="KW-0472">Membrane</keyword>
<dbReference type="EMBL" id="MFYX01000116">
    <property type="protein sequence ID" value="OGK01930.1"/>
    <property type="molecule type" value="Genomic_DNA"/>
</dbReference>
<dbReference type="AlphaFoldDB" id="A0A1F7F5J7"/>
<proteinExistence type="predicted"/>
<sequence>MKNKNYAHPLKGQEGQVFVLFIVLVPMLLFVLFSVANIAFLVHDRTRLQNSADAAALTAAEWQARGLNQIAMANACIKAGDLLKRSYGPRSGQTRMIEAEQRSFTAVISEVERSIPKFAAEAARKNGVATLLSTPHPAKDRSNSRPWGAEILGTTGAWRYQFSGNQFQDQASRVLAVAWRRSRLSGVMQTVFNRFDAGPGYAFASAYAHSPSLLSTSIPIVPDFTAEITPVLLTGRAYAYIKDNLQLHFIGESQDEINTAILH</sequence>
<evidence type="ECO:0000259" key="2">
    <source>
        <dbReference type="Pfam" id="PF13400"/>
    </source>
</evidence>
<dbReference type="InterPro" id="IPR028087">
    <property type="entry name" value="Tad_N"/>
</dbReference>
<evidence type="ECO:0000313" key="4">
    <source>
        <dbReference type="Proteomes" id="UP000179243"/>
    </source>
</evidence>
<feature type="domain" description="Putative Flp pilus-assembly TadG-like N-terminal" evidence="2">
    <location>
        <begin position="15"/>
        <end position="60"/>
    </location>
</feature>
<organism evidence="3 4">
    <name type="scientific">Candidatus Raymondbacteria bacterium RIFOXYD12_FULL_49_13</name>
    <dbReference type="NCBI Taxonomy" id="1817890"/>
    <lineage>
        <taxon>Bacteria</taxon>
        <taxon>Raymondiibacteriota</taxon>
    </lineage>
</organism>
<evidence type="ECO:0000256" key="1">
    <source>
        <dbReference type="SAM" id="Phobius"/>
    </source>
</evidence>
<name>A0A1F7F5J7_UNCRA</name>
<keyword evidence="1" id="KW-0812">Transmembrane</keyword>
<accession>A0A1F7F5J7</accession>
<reference evidence="3 4" key="1">
    <citation type="journal article" date="2016" name="Nat. Commun.">
        <title>Thousands of microbial genomes shed light on interconnected biogeochemical processes in an aquifer system.</title>
        <authorList>
            <person name="Anantharaman K."/>
            <person name="Brown C.T."/>
            <person name="Hug L.A."/>
            <person name="Sharon I."/>
            <person name="Castelle C.J."/>
            <person name="Probst A.J."/>
            <person name="Thomas B.C."/>
            <person name="Singh A."/>
            <person name="Wilkins M.J."/>
            <person name="Karaoz U."/>
            <person name="Brodie E.L."/>
            <person name="Williams K.H."/>
            <person name="Hubbard S.S."/>
            <person name="Banfield J.F."/>
        </authorList>
    </citation>
    <scope>NUCLEOTIDE SEQUENCE [LARGE SCALE GENOMIC DNA]</scope>
</reference>
<dbReference type="Proteomes" id="UP000179243">
    <property type="component" value="Unassembled WGS sequence"/>
</dbReference>